<feature type="region of interest" description="Disordered" evidence="2">
    <location>
        <begin position="578"/>
        <end position="626"/>
    </location>
</feature>
<dbReference type="SUPFAM" id="SSF49899">
    <property type="entry name" value="Concanavalin A-like lectins/glucanases"/>
    <property type="match status" value="1"/>
</dbReference>
<keyword evidence="1" id="KW-0175">Coiled coil</keyword>
<dbReference type="EMBL" id="JAFEUZ010000031">
    <property type="protein sequence ID" value="KAG5471355.1"/>
    <property type="molecule type" value="Genomic_DNA"/>
</dbReference>
<dbReference type="PANTHER" id="PTHR23159:SF60">
    <property type="entry name" value="SPINDLE ASSEMBLY ABNORMAL PROTEIN 4"/>
    <property type="match status" value="1"/>
</dbReference>
<feature type="compositionally biased region" description="Polar residues" evidence="2">
    <location>
        <begin position="1144"/>
        <end position="1166"/>
    </location>
</feature>
<dbReference type="Gene3D" id="2.60.120.920">
    <property type="match status" value="1"/>
</dbReference>
<evidence type="ECO:0008006" key="5">
    <source>
        <dbReference type="Google" id="ProtNLM"/>
    </source>
</evidence>
<dbReference type="SUPFAM" id="SSF57997">
    <property type="entry name" value="Tropomyosin"/>
    <property type="match status" value="1"/>
</dbReference>
<protein>
    <recommendedName>
        <fullName evidence="5">SPRY domain-containing protein</fullName>
    </recommendedName>
</protein>
<feature type="compositionally biased region" description="Polar residues" evidence="2">
    <location>
        <begin position="133"/>
        <end position="142"/>
    </location>
</feature>
<organism evidence="3 4">
    <name type="scientific">Leishmania martiniquensis</name>
    <dbReference type="NCBI Taxonomy" id="1580590"/>
    <lineage>
        <taxon>Eukaryota</taxon>
        <taxon>Discoba</taxon>
        <taxon>Euglenozoa</taxon>
        <taxon>Kinetoplastea</taxon>
        <taxon>Metakinetoplastina</taxon>
        <taxon>Trypanosomatida</taxon>
        <taxon>Trypanosomatidae</taxon>
        <taxon>Leishmaniinae</taxon>
        <taxon>Leishmania</taxon>
    </lineage>
</organism>
<feature type="coiled-coil region" evidence="1">
    <location>
        <begin position="740"/>
        <end position="901"/>
    </location>
</feature>
<comment type="caution">
    <text evidence="3">The sequence shown here is derived from an EMBL/GenBank/DDBJ whole genome shotgun (WGS) entry which is preliminary data.</text>
</comment>
<accession>A0A836H6L2</accession>
<feature type="region of interest" description="Disordered" evidence="2">
    <location>
        <begin position="379"/>
        <end position="407"/>
    </location>
</feature>
<evidence type="ECO:0000256" key="1">
    <source>
        <dbReference type="SAM" id="Coils"/>
    </source>
</evidence>
<feature type="compositionally biased region" description="Polar residues" evidence="2">
    <location>
        <begin position="200"/>
        <end position="210"/>
    </location>
</feature>
<feature type="region of interest" description="Disordered" evidence="2">
    <location>
        <begin position="439"/>
        <end position="493"/>
    </location>
</feature>
<feature type="compositionally biased region" description="Basic and acidic residues" evidence="2">
    <location>
        <begin position="87"/>
        <end position="104"/>
    </location>
</feature>
<dbReference type="PANTHER" id="PTHR23159">
    <property type="entry name" value="CENTROSOMAL PROTEIN 2"/>
    <property type="match status" value="1"/>
</dbReference>
<proteinExistence type="predicted"/>
<dbReference type="GeneID" id="92511562"/>
<feature type="compositionally biased region" description="Basic and acidic residues" evidence="2">
    <location>
        <begin position="1377"/>
        <end position="1388"/>
    </location>
</feature>
<feature type="compositionally biased region" description="Low complexity" evidence="2">
    <location>
        <begin position="1"/>
        <end position="18"/>
    </location>
</feature>
<dbReference type="RefSeq" id="XP_067176329.1">
    <property type="nucleotide sequence ID" value="XM_067319050.1"/>
</dbReference>
<sequence>MPTAPPAATSRSTAAPCSLLKGAGNTASASAAPRSPLTPSDVNVAFTATKPPMLEALGDASASSGEAPVAVGRFPSRTAERSAVLSDTERGHLPQPRPEKDSTTHGRTRIVSGEASASADAGRAGSGARSASTFERPQNDLDQGSALRAPAMPAHKATNGAGARPHGSKDGDEGSSGTAAALSRDVGAGAATKPAAARQSAGTASLSTADATDVAGGQTPTKAPEATPPSNVRDEGGASLTPRRRCGAVPPQPSLSPLTTISTGTLSSDNGDVESSPFASEKKGGAAHTAETAGANGRGLSGAQRGVSVPCRAVSATVSATVAAARARLAASSSSSTPRPSTGSFAAGACGDGSADAKSADAAAVRELRELRQALRDKERDVARLERDAEKAKQSAAKAQKKNEELQGRLEHEKSAFAAHKKDTLAQKHELQRELRHAQASLRSAEQVQDKLQRDLDKQREKLATAPSHTASSSATPAMTPRPVAPPSVSPDATLQAKVSSLANEREVMRDRIQGLEEQLSVAAAAVTLAKTAEEQRSTAAAAASEAAETAAALKEEVLNLRRQLASQDAAVCDARGRKGALGKESAPVEARERADGRPARTDGAAATLQTAATSGKGESEGRSMSVLSLRQAVPPEAPSKEAMAHLQEELTAAQKQVGAYKRMLEYAERHAEQQQAELAAAQRRAEALEEEVAKKTASRSSSTSPSTTATTAILRDTIADLRKKLASVTAECGELRRCVQERTEEATTLQSALQEAEDERDAKTRRLRDLQTRAAKAKENAASTLAVEKVELSDALTKAKAELRSVKAELQAALDSARVQQEVVNALRSQVGEEQKRCSDMEEAKQAAQKEAAVAAAAAEASKQEAAGHKRKARQLARKLNEALRELAVLGEEYERVCEERRKMLSRPIAQEKAAGGTGEVLGGRSATRSERSTTTGGTEAVVRAVSPVQAKRTDSVSRNLSDALLSAHRLAAVTRTTSAALALATPDAEGRAREPLELDVLSLYSKVSAIDYFEPSPPSWAERGGAAAVAAAVAGAAAGAVAGAAAAVAADASSANLLLEGTHDRQGDHRKPLRMSLALQQRPTTSSAPGRARSPQAAHALDTRYFDPTVLTCSRSPQRNDGADSIAVHSHVGLPQRRPESQQRGCSLSSQALRRSPRSQSKGSAPSPCRGLSPRSVASSASATALRGYRGDSIASPAEMFSELPAASVYYSTSNTGYRDKGAGQRAAVELRFSSTAGRLLLSKRGRCVQRLVCPTAVRGEANLDVCCTAIGSVSHTIYASHMSAKGYHHLKHTFRFIIRILSDWESCDGGDILMGFADRYVPMETFGAKRNALHYSGCYYLSLRNGRLFCPAQDIVDTRYRGWSAAAAGAAERRRGGVAEPRRDGGVSLSGAHDAEEPTAEVRASSSPEGRRALSRRQRVARAGDEIACTLHIDERAIRYSWNGVDCGVAFTDVSLSPSLYPCVEVNASGGAVELL</sequence>
<feature type="compositionally biased region" description="Basic and acidic residues" evidence="2">
    <location>
        <begin position="379"/>
        <end position="393"/>
    </location>
</feature>
<feature type="region of interest" description="Disordered" evidence="2">
    <location>
        <begin position="1135"/>
        <end position="1178"/>
    </location>
</feature>
<feature type="coiled-coil region" evidence="1">
    <location>
        <begin position="544"/>
        <end position="571"/>
    </location>
</feature>
<reference evidence="4" key="1">
    <citation type="journal article" date="2021" name="Microbiol. Resour. Announc.">
        <title>LGAAP: Leishmaniinae Genome Assembly and Annotation Pipeline.</title>
        <authorList>
            <person name="Almutairi H."/>
            <person name="Urbaniak M.D."/>
            <person name="Bates M.D."/>
            <person name="Jariyapan N."/>
            <person name="Kwakye-Nuako G."/>
            <person name="Thomaz-Soccol V."/>
            <person name="Al-Salem W.S."/>
            <person name="Dillon R.J."/>
            <person name="Bates P.A."/>
            <person name="Gatherer D."/>
        </authorList>
    </citation>
    <scope>NUCLEOTIDE SEQUENCE [LARGE SCALE GENOMIC DNA]</scope>
</reference>
<gene>
    <name evidence="3" type="ORF">LSCM1_01439</name>
</gene>
<dbReference type="InterPro" id="IPR013320">
    <property type="entry name" value="ConA-like_dom_sf"/>
</dbReference>
<evidence type="ECO:0000256" key="2">
    <source>
        <dbReference type="SAM" id="MobiDB-lite"/>
    </source>
</evidence>
<feature type="compositionally biased region" description="Polar residues" evidence="2">
    <location>
        <begin position="255"/>
        <end position="270"/>
    </location>
</feature>
<evidence type="ECO:0000313" key="4">
    <source>
        <dbReference type="Proteomes" id="UP000673552"/>
    </source>
</evidence>
<feature type="compositionally biased region" description="Low complexity" evidence="2">
    <location>
        <begin position="924"/>
        <end position="940"/>
    </location>
</feature>
<feature type="compositionally biased region" description="Low complexity" evidence="2">
    <location>
        <begin position="464"/>
        <end position="482"/>
    </location>
</feature>
<dbReference type="OrthoDB" id="25503at2759"/>
<feature type="compositionally biased region" description="Low complexity" evidence="2">
    <location>
        <begin position="699"/>
        <end position="712"/>
    </location>
</feature>
<keyword evidence="4" id="KW-1185">Reference proteome</keyword>
<feature type="region of interest" description="Disordered" evidence="2">
    <location>
        <begin position="329"/>
        <end position="353"/>
    </location>
</feature>
<feature type="region of interest" description="Disordered" evidence="2">
    <location>
        <begin position="690"/>
        <end position="712"/>
    </location>
</feature>
<feature type="compositionally biased region" description="Basic and acidic residues" evidence="2">
    <location>
        <begin position="590"/>
        <end position="601"/>
    </location>
</feature>
<name>A0A836H6L2_9TRYP</name>
<feature type="region of interest" description="Disordered" evidence="2">
    <location>
        <begin position="1377"/>
        <end position="1420"/>
    </location>
</feature>
<reference evidence="4" key="2">
    <citation type="journal article" date="2021" name="Sci. Data">
        <title>Chromosome-scale genome sequencing, assembly and annotation of six genomes from subfamily Leishmaniinae.</title>
        <authorList>
            <person name="Almutairi H."/>
            <person name="Urbaniak M.D."/>
            <person name="Bates M.D."/>
            <person name="Jariyapan N."/>
            <person name="Kwakye-Nuako G."/>
            <person name="Thomaz Soccol V."/>
            <person name="Al-Salem W.S."/>
            <person name="Dillon R.J."/>
            <person name="Bates P.A."/>
            <person name="Gatherer D."/>
        </authorList>
    </citation>
    <scope>NUCLEOTIDE SEQUENCE [LARGE SCALE GENOMIC DNA]</scope>
</reference>
<feature type="compositionally biased region" description="Low complexity" evidence="2">
    <location>
        <begin position="188"/>
        <end position="197"/>
    </location>
</feature>
<feature type="compositionally biased region" description="Low complexity" evidence="2">
    <location>
        <begin position="286"/>
        <end position="295"/>
    </location>
</feature>
<feature type="region of interest" description="Disordered" evidence="2">
    <location>
        <begin position="58"/>
        <end position="304"/>
    </location>
</feature>
<dbReference type="InterPro" id="IPR043136">
    <property type="entry name" value="B30.2/SPRY_sf"/>
</dbReference>
<dbReference type="Gene3D" id="1.20.1170.10">
    <property type="match status" value="1"/>
</dbReference>
<dbReference type="KEGG" id="lmat:92511562"/>
<dbReference type="Proteomes" id="UP000673552">
    <property type="component" value="Unassembled WGS sequence"/>
</dbReference>
<feature type="region of interest" description="Disordered" evidence="2">
    <location>
        <begin position="1"/>
        <end position="44"/>
    </location>
</feature>
<feature type="compositionally biased region" description="Low complexity" evidence="2">
    <location>
        <begin position="112"/>
        <end position="132"/>
    </location>
</feature>
<evidence type="ECO:0000313" key="3">
    <source>
        <dbReference type="EMBL" id="KAG5471355.1"/>
    </source>
</evidence>
<feature type="compositionally biased region" description="Basic and acidic residues" evidence="2">
    <location>
        <begin position="448"/>
        <end position="463"/>
    </location>
</feature>
<feature type="region of interest" description="Disordered" evidence="2">
    <location>
        <begin position="915"/>
        <end position="940"/>
    </location>
</feature>